<sequence>MMKRFLGRKTLLAAALAVVMIIAAGCQAVGGLDLNQMLKQSLKVTSYEGSQTLELQLLTDEQAIAAMDEEEAKLLKLFSNVKLSLTDLKVADEEHMSLKGKLELTDRSIGFAATVNKNKVTFELDGINKVFDLNLDRLGMPLDSSLLAVPEDFESAEDAAEAAATEESAMAALEQLTDLISGFVIDHLPNPSGISVQPAEVTVGGQSINAMHVSASLSGEQIYEWLLAFMDALSQDKEGLKTLLHSIVDLLESQESAVGGESLEELFGSTTEEARAEIDEAVNDMVDSIAEMKEELTQAKTEDPETFQAIFNANTSVKADLYVDGKLDIRKSVVQASFVAGEELVEEEVMPFNGFTVTSTTEMSKVNESITPDVIYPRPFETIKDYQFERMQQHQFLKQIDPGSDLYKLLHDDLGVFKQQVMLFPDYDEAYAPIETPEHITLIPLRFVANEFGANVSGNKQQILVYDEATGKTVKFQIGGKQFDVNGEIVAASYPVTTIDGVTYVAARDFVKIFGGKVYWNYEDYEDFKYLVIERDL</sequence>
<evidence type="ECO:0000256" key="1">
    <source>
        <dbReference type="SAM" id="Coils"/>
    </source>
</evidence>
<feature type="signal peptide" evidence="2">
    <location>
        <begin position="1"/>
        <end position="28"/>
    </location>
</feature>
<protein>
    <submittedName>
        <fullName evidence="4">Putative RNase H-like HicB family nuclease</fullName>
    </submittedName>
</protein>
<evidence type="ECO:0000256" key="2">
    <source>
        <dbReference type="SAM" id="SignalP"/>
    </source>
</evidence>
<proteinExistence type="predicted"/>
<dbReference type="InterPro" id="IPR012854">
    <property type="entry name" value="Cu_amine_oxidase-like_N"/>
</dbReference>
<keyword evidence="1" id="KW-0175">Coiled coil</keyword>
<dbReference type="InterPro" id="IPR036582">
    <property type="entry name" value="Mao_N_sf"/>
</dbReference>
<dbReference type="AlphaFoldDB" id="A0A7W5FKU7"/>
<evidence type="ECO:0000313" key="5">
    <source>
        <dbReference type="Proteomes" id="UP000570361"/>
    </source>
</evidence>
<organism evidence="4 5">
    <name type="scientific">Paenibacillus phyllosphaerae</name>
    <dbReference type="NCBI Taxonomy" id="274593"/>
    <lineage>
        <taxon>Bacteria</taxon>
        <taxon>Bacillati</taxon>
        <taxon>Bacillota</taxon>
        <taxon>Bacilli</taxon>
        <taxon>Bacillales</taxon>
        <taxon>Paenibacillaceae</taxon>
        <taxon>Paenibacillus</taxon>
    </lineage>
</organism>
<feature type="domain" description="Copper amine oxidase-like N-terminal" evidence="3">
    <location>
        <begin position="440"/>
        <end position="523"/>
    </location>
</feature>
<keyword evidence="5" id="KW-1185">Reference proteome</keyword>
<dbReference type="SUPFAM" id="SSF55383">
    <property type="entry name" value="Copper amine oxidase, domain N"/>
    <property type="match status" value="1"/>
</dbReference>
<feature type="chain" id="PRO_5038445953" evidence="2">
    <location>
        <begin position="29"/>
        <end position="537"/>
    </location>
</feature>
<gene>
    <name evidence="4" type="ORF">FHS18_000461</name>
</gene>
<reference evidence="4 5" key="1">
    <citation type="submission" date="2020-08" db="EMBL/GenBank/DDBJ databases">
        <title>Genomic Encyclopedia of Type Strains, Phase III (KMG-III): the genomes of soil and plant-associated and newly described type strains.</title>
        <authorList>
            <person name="Whitman W."/>
        </authorList>
    </citation>
    <scope>NUCLEOTIDE SEQUENCE [LARGE SCALE GENOMIC DNA]</scope>
    <source>
        <strain evidence="4 5">CECT 5862</strain>
    </source>
</reference>
<name>A0A7W5FKU7_9BACL</name>
<dbReference type="EMBL" id="JACHXK010000001">
    <property type="protein sequence ID" value="MBB3108433.1"/>
    <property type="molecule type" value="Genomic_DNA"/>
</dbReference>
<keyword evidence="2" id="KW-0732">Signal</keyword>
<evidence type="ECO:0000313" key="4">
    <source>
        <dbReference type="EMBL" id="MBB3108433.1"/>
    </source>
</evidence>
<comment type="caution">
    <text evidence="4">The sequence shown here is derived from an EMBL/GenBank/DDBJ whole genome shotgun (WGS) entry which is preliminary data.</text>
</comment>
<dbReference type="Proteomes" id="UP000570361">
    <property type="component" value="Unassembled WGS sequence"/>
</dbReference>
<accession>A0A7W5FKU7</accession>
<feature type="coiled-coil region" evidence="1">
    <location>
        <begin position="275"/>
        <end position="302"/>
    </location>
</feature>
<dbReference type="Pfam" id="PF07833">
    <property type="entry name" value="Cu_amine_oxidN1"/>
    <property type="match status" value="1"/>
</dbReference>
<dbReference type="Gene3D" id="3.30.457.10">
    <property type="entry name" value="Copper amine oxidase-like, N-terminal domain"/>
    <property type="match status" value="1"/>
</dbReference>
<evidence type="ECO:0000259" key="3">
    <source>
        <dbReference type="Pfam" id="PF07833"/>
    </source>
</evidence>
<dbReference type="PROSITE" id="PS51257">
    <property type="entry name" value="PROKAR_LIPOPROTEIN"/>
    <property type="match status" value="1"/>
</dbReference>